<dbReference type="EMBL" id="JAKZGO010000001">
    <property type="protein sequence ID" value="MCH7412157.1"/>
    <property type="molecule type" value="Genomic_DNA"/>
</dbReference>
<evidence type="ECO:0000313" key="3">
    <source>
        <dbReference type="Proteomes" id="UP001165430"/>
    </source>
</evidence>
<keyword evidence="3" id="KW-1185">Reference proteome</keyword>
<evidence type="ECO:0000256" key="1">
    <source>
        <dbReference type="SAM" id="Phobius"/>
    </source>
</evidence>
<dbReference type="RefSeq" id="WP_241409546.1">
    <property type="nucleotide sequence ID" value="NZ_JAKZGO010000001.1"/>
</dbReference>
<comment type="caution">
    <text evidence="2">The sequence shown here is derived from an EMBL/GenBank/DDBJ whole genome shotgun (WGS) entry which is preliminary data.</text>
</comment>
<reference evidence="2" key="1">
    <citation type="submission" date="2022-03" db="EMBL/GenBank/DDBJ databases">
        <title>De novo assembled genomes of Belliella spp. (Cyclobacteriaceae) strains.</title>
        <authorList>
            <person name="Szabo A."/>
            <person name="Korponai K."/>
            <person name="Felfoldi T."/>
        </authorList>
    </citation>
    <scope>NUCLEOTIDE SEQUENCE</scope>
    <source>
        <strain evidence="2">DSM 111903</strain>
    </source>
</reference>
<evidence type="ECO:0000313" key="2">
    <source>
        <dbReference type="EMBL" id="MCH7412157.1"/>
    </source>
</evidence>
<name>A0ABS9V6W2_9BACT</name>
<keyword evidence="1" id="KW-0472">Membrane</keyword>
<evidence type="ECO:0008006" key="4">
    <source>
        <dbReference type="Google" id="ProtNLM"/>
    </source>
</evidence>
<protein>
    <recommendedName>
        <fullName evidence="4">DUF3995 domain-containing protein</fullName>
    </recommendedName>
</protein>
<feature type="transmembrane region" description="Helical" evidence="1">
    <location>
        <begin position="7"/>
        <end position="31"/>
    </location>
</feature>
<organism evidence="2 3">
    <name type="scientific">Belliella alkalica</name>
    <dbReference type="NCBI Taxonomy" id="1730871"/>
    <lineage>
        <taxon>Bacteria</taxon>
        <taxon>Pseudomonadati</taxon>
        <taxon>Bacteroidota</taxon>
        <taxon>Cytophagia</taxon>
        <taxon>Cytophagales</taxon>
        <taxon>Cyclobacteriaceae</taxon>
        <taxon>Belliella</taxon>
    </lineage>
</organism>
<dbReference type="Proteomes" id="UP001165430">
    <property type="component" value="Unassembled WGS sequence"/>
</dbReference>
<accession>A0ABS9V6W2</accession>
<proteinExistence type="predicted"/>
<sequence length="149" mass="16426">MNKWLLSAGFITALISILHIGIVIGGAEWYIFFGAGSEMAKQSEAGMIEPVITTLGIAFILGMVSLFTFFAAKRKGKLSLINFLLYGFAVVMIIRGLVGLPLVYLVAHPYFNELAARPLFMIVSSLFCLSLGSIYLVGLKNRRSRNPYR</sequence>
<keyword evidence="1" id="KW-1133">Transmembrane helix</keyword>
<feature type="transmembrane region" description="Helical" evidence="1">
    <location>
        <begin position="119"/>
        <end position="139"/>
    </location>
</feature>
<feature type="transmembrane region" description="Helical" evidence="1">
    <location>
        <begin position="51"/>
        <end position="71"/>
    </location>
</feature>
<keyword evidence="1" id="KW-0812">Transmembrane</keyword>
<gene>
    <name evidence="2" type="ORF">MM213_01580</name>
</gene>
<feature type="transmembrane region" description="Helical" evidence="1">
    <location>
        <begin position="83"/>
        <end position="107"/>
    </location>
</feature>